<accession>A0A3S8R4Y9</accession>
<dbReference type="EMBL" id="CP032548">
    <property type="protein sequence ID" value="AZJ34893.1"/>
    <property type="molecule type" value="Genomic_DNA"/>
</dbReference>
<feature type="transmembrane region" description="Helical" evidence="1">
    <location>
        <begin position="45"/>
        <end position="63"/>
    </location>
</feature>
<sequence length="162" mass="19224">MDKIYKPIKQKKYWHRFMSLFFPSVFFIFLLSLTPLKRFSIDSSITITLGYSIVWGIMSLFLTQNYIKEIQINNAQVFIKGTTFNKEWEKTHELKDISIEIKSQGSRSGRVKYFLKLHTPSSSYRINKFKEWKYSDLAEICQALNQNKKVDIHLLNLLKSKI</sequence>
<feature type="transmembrane region" description="Helical" evidence="1">
    <location>
        <begin position="13"/>
        <end position="33"/>
    </location>
</feature>
<evidence type="ECO:0000313" key="3">
    <source>
        <dbReference type="Proteomes" id="UP000274593"/>
    </source>
</evidence>
<evidence type="ECO:0000256" key="1">
    <source>
        <dbReference type="SAM" id="Phobius"/>
    </source>
</evidence>
<name>A0A3S8R4Y9_9FLAO</name>
<evidence type="ECO:0000313" key="2">
    <source>
        <dbReference type="EMBL" id="AZJ34893.1"/>
    </source>
</evidence>
<reference evidence="2 3" key="1">
    <citation type="submission" date="2018-09" db="EMBL/GenBank/DDBJ databases">
        <title>Insights into the microbiota of Asian seabass (Lates calcarifer) with tenacibaculosis symptoms and description of sp. nov. Tenacibaculum singaporense.</title>
        <authorList>
            <person name="Miyake S."/>
            <person name="Soh M."/>
            <person name="Azman M.N."/>
            <person name="Ngoh S.Y."/>
            <person name="Orban L."/>
        </authorList>
    </citation>
    <scope>NUCLEOTIDE SEQUENCE [LARGE SCALE GENOMIC DNA]</scope>
    <source>
        <strain evidence="2 3">DSM 106434</strain>
    </source>
</reference>
<keyword evidence="3" id="KW-1185">Reference proteome</keyword>
<keyword evidence="1" id="KW-0472">Membrane</keyword>
<organism evidence="2 3">
    <name type="scientific">Tenacibaculum singaporense</name>
    <dbReference type="NCBI Taxonomy" id="2358479"/>
    <lineage>
        <taxon>Bacteria</taxon>
        <taxon>Pseudomonadati</taxon>
        <taxon>Bacteroidota</taxon>
        <taxon>Flavobacteriia</taxon>
        <taxon>Flavobacteriales</taxon>
        <taxon>Flavobacteriaceae</taxon>
        <taxon>Tenacibaculum</taxon>
    </lineage>
</organism>
<dbReference type="AlphaFoldDB" id="A0A3S8R4Y9"/>
<keyword evidence="1" id="KW-0812">Transmembrane</keyword>
<protein>
    <submittedName>
        <fullName evidence="2">Uncharacterized protein</fullName>
    </submittedName>
</protein>
<gene>
    <name evidence="2" type="ORF">D6T69_04880</name>
</gene>
<dbReference type="KEGG" id="tsig:D6T69_04880"/>
<dbReference type="RefSeq" id="WP_125066708.1">
    <property type="nucleotide sequence ID" value="NZ_CP032548.1"/>
</dbReference>
<dbReference type="Proteomes" id="UP000274593">
    <property type="component" value="Chromosome"/>
</dbReference>
<proteinExistence type="predicted"/>
<keyword evidence="1" id="KW-1133">Transmembrane helix</keyword>